<feature type="domain" description="OmpA-like" evidence="4">
    <location>
        <begin position="198"/>
        <end position="321"/>
    </location>
</feature>
<dbReference type="CDD" id="cd07185">
    <property type="entry name" value="OmpA_C-like"/>
    <property type="match status" value="1"/>
</dbReference>
<sequence>MKHTMDTATTSKIPAWLSRRSPAAARLLAVGLLGLAAQGCLVRQELYDEARAEIQREREQGKKARAEAQSARAEAAQRSAQVAALEEELGRLAEDLRARDLRLSDATTAEAGLVRQLDELAAMNEELSARLRSAGQSVGQLATERGSLSAELADARARLDELRRQQAAAEARAARMRDLMGQLKQQIDTGKVHVGLRAGQLVIEVPSDTLFDGARAELRPEGRAALDEIARVLRAMPDQKFQVAGHTDNDVKRMKGSRFTSSWELSAARAAAVVKRLVERGMSPRVLSAAGYGEFAPLGPNDTAAGRARNRRIEIGLVAEQEETRQTGEVGKTADGKGTVTAP</sequence>
<protein>
    <submittedName>
        <fullName evidence="5">Outer membrane protein</fullName>
    </submittedName>
</protein>
<evidence type="ECO:0000256" key="1">
    <source>
        <dbReference type="PROSITE-ProRule" id="PRU00473"/>
    </source>
</evidence>
<evidence type="ECO:0000313" key="5">
    <source>
        <dbReference type="EMBL" id="AUX39310.1"/>
    </source>
</evidence>
<dbReference type="Proteomes" id="UP000238348">
    <property type="component" value="Chromosome"/>
</dbReference>
<dbReference type="SUPFAM" id="SSF90257">
    <property type="entry name" value="Myosin rod fragments"/>
    <property type="match status" value="1"/>
</dbReference>
<dbReference type="AlphaFoldDB" id="A0A2L0EJ29"/>
<keyword evidence="2" id="KW-0175">Coiled coil</keyword>
<dbReference type="EMBL" id="CP012673">
    <property type="protein sequence ID" value="AUX39310.1"/>
    <property type="molecule type" value="Genomic_DNA"/>
</dbReference>
<organism evidence="5 6">
    <name type="scientific">Sorangium cellulosum</name>
    <name type="common">Polyangium cellulosum</name>
    <dbReference type="NCBI Taxonomy" id="56"/>
    <lineage>
        <taxon>Bacteria</taxon>
        <taxon>Pseudomonadati</taxon>
        <taxon>Myxococcota</taxon>
        <taxon>Polyangia</taxon>
        <taxon>Polyangiales</taxon>
        <taxon>Polyangiaceae</taxon>
        <taxon>Sorangium</taxon>
    </lineage>
</organism>
<evidence type="ECO:0000256" key="3">
    <source>
        <dbReference type="SAM" id="MobiDB-lite"/>
    </source>
</evidence>
<dbReference type="SUPFAM" id="SSF103088">
    <property type="entry name" value="OmpA-like"/>
    <property type="match status" value="1"/>
</dbReference>
<gene>
    <name evidence="5" type="ORF">SOCE26_006990</name>
</gene>
<dbReference type="InterPro" id="IPR036737">
    <property type="entry name" value="OmpA-like_sf"/>
</dbReference>
<dbReference type="InterPro" id="IPR050330">
    <property type="entry name" value="Bact_OuterMem_StrucFunc"/>
</dbReference>
<dbReference type="PROSITE" id="PS51123">
    <property type="entry name" value="OMPA_2"/>
    <property type="match status" value="1"/>
</dbReference>
<accession>A0A2L0EJ29</accession>
<dbReference type="Pfam" id="PF00691">
    <property type="entry name" value="OmpA"/>
    <property type="match status" value="1"/>
</dbReference>
<feature type="coiled-coil region" evidence="2">
    <location>
        <begin position="47"/>
        <end position="186"/>
    </location>
</feature>
<keyword evidence="1" id="KW-0472">Membrane</keyword>
<evidence type="ECO:0000259" key="4">
    <source>
        <dbReference type="PROSITE" id="PS51123"/>
    </source>
</evidence>
<dbReference type="InterPro" id="IPR006665">
    <property type="entry name" value="OmpA-like"/>
</dbReference>
<dbReference type="PANTHER" id="PTHR30329:SF21">
    <property type="entry name" value="LIPOPROTEIN YIAD-RELATED"/>
    <property type="match status" value="1"/>
</dbReference>
<reference evidence="5 6" key="1">
    <citation type="submission" date="2015-09" db="EMBL/GenBank/DDBJ databases">
        <title>Sorangium comparison.</title>
        <authorList>
            <person name="Zaburannyi N."/>
            <person name="Bunk B."/>
            <person name="Overmann J."/>
            <person name="Mueller R."/>
        </authorList>
    </citation>
    <scope>NUCLEOTIDE SEQUENCE [LARGE SCALE GENOMIC DNA]</scope>
    <source>
        <strain evidence="5 6">So ce26</strain>
    </source>
</reference>
<evidence type="ECO:0000313" key="6">
    <source>
        <dbReference type="Proteomes" id="UP000238348"/>
    </source>
</evidence>
<proteinExistence type="predicted"/>
<dbReference type="GO" id="GO:0016020">
    <property type="term" value="C:membrane"/>
    <property type="evidence" value="ECO:0007669"/>
    <property type="project" value="UniProtKB-UniRule"/>
</dbReference>
<feature type="region of interest" description="Disordered" evidence="3">
    <location>
        <begin position="319"/>
        <end position="343"/>
    </location>
</feature>
<dbReference type="Gene3D" id="3.30.1330.60">
    <property type="entry name" value="OmpA-like domain"/>
    <property type="match status" value="1"/>
</dbReference>
<name>A0A2L0EJ29_SORCE</name>
<dbReference type="PANTHER" id="PTHR30329">
    <property type="entry name" value="STATOR ELEMENT OF FLAGELLAR MOTOR COMPLEX"/>
    <property type="match status" value="1"/>
</dbReference>
<evidence type="ECO:0000256" key="2">
    <source>
        <dbReference type="SAM" id="Coils"/>
    </source>
</evidence>